<keyword evidence="10 17" id="KW-1133">Transmembrane helix</keyword>
<dbReference type="OrthoDB" id="9808289at2"/>
<name>A0A073KN36_9BACI</name>
<feature type="transmembrane region" description="Helical" evidence="17">
    <location>
        <begin position="221"/>
        <end position="240"/>
    </location>
</feature>
<feature type="transmembrane region" description="Helical" evidence="17">
    <location>
        <begin position="45"/>
        <end position="63"/>
    </location>
</feature>
<dbReference type="GO" id="GO:0009252">
    <property type="term" value="P:peptidoglycan biosynthetic process"/>
    <property type="evidence" value="ECO:0007669"/>
    <property type="project" value="UniProtKB-KW"/>
</dbReference>
<evidence type="ECO:0000256" key="1">
    <source>
        <dbReference type="ARBA" id="ARBA00004651"/>
    </source>
</evidence>
<evidence type="ECO:0000256" key="15">
    <source>
        <dbReference type="ARBA" id="ARBA00032932"/>
    </source>
</evidence>
<comment type="function">
    <text evidence="17">Catalyzes the dephosphorylation of undecaprenyl diphosphate (UPP). Confers resistance to bacitracin.</text>
</comment>
<feature type="transmembrane region" description="Helical" evidence="17">
    <location>
        <begin position="252"/>
        <end position="269"/>
    </location>
</feature>
<evidence type="ECO:0000256" key="14">
    <source>
        <dbReference type="ARBA" id="ARBA00032707"/>
    </source>
</evidence>
<dbReference type="GO" id="GO:0005886">
    <property type="term" value="C:plasma membrane"/>
    <property type="evidence" value="ECO:0007669"/>
    <property type="project" value="UniProtKB-SubCell"/>
</dbReference>
<keyword evidence="7 17" id="KW-0378">Hydrolase</keyword>
<comment type="similarity">
    <text evidence="2 17">Belongs to the UppP family.</text>
</comment>
<evidence type="ECO:0000313" key="19">
    <source>
        <dbReference type="Proteomes" id="UP000027778"/>
    </source>
</evidence>
<keyword evidence="19" id="KW-1185">Reference proteome</keyword>
<dbReference type="InterPro" id="IPR003824">
    <property type="entry name" value="UppP"/>
</dbReference>
<evidence type="ECO:0000256" key="12">
    <source>
        <dbReference type="ARBA" id="ARBA00023251"/>
    </source>
</evidence>
<feature type="transmembrane region" description="Helical" evidence="17">
    <location>
        <begin position="7"/>
        <end position="25"/>
    </location>
</feature>
<organism evidence="18 19">
    <name type="scientific">Bacillus gaemokensis</name>
    <dbReference type="NCBI Taxonomy" id="574375"/>
    <lineage>
        <taxon>Bacteria</taxon>
        <taxon>Bacillati</taxon>
        <taxon>Bacillota</taxon>
        <taxon>Bacilli</taxon>
        <taxon>Bacillales</taxon>
        <taxon>Bacillaceae</taxon>
        <taxon>Bacillus</taxon>
        <taxon>Bacillus cereus group</taxon>
    </lineage>
</organism>
<evidence type="ECO:0000256" key="11">
    <source>
        <dbReference type="ARBA" id="ARBA00023136"/>
    </source>
</evidence>
<keyword evidence="5 17" id="KW-1003">Cell membrane</keyword>
<comment type="subcellular location">
    <subcellularLocation>
        <location evidence="1 17">Cell membrane</location>
        <topology evidence="1 17">Multi-pass membrane protein</topology>
    </subcellularLocation>
</comment>
<dbReference type="GO" id="GO:0046677">
    <property type="term" value="P:response to antibiotic"/>
    <property type="evidence" value="ECO:0007669"/>
    <property type="project" value="UniProtKB-UniRule"/>
</dbReference>
<reference evidence="18 19" key="1">
    <citation type="submission" date="2014-06" db="EMBL/GenBank/DDBJ databases">
        <title>Draft genome sequence of Bacillus gaemokensis JCM 15801 (MCCC 1A00707).</title>
        <authorList>
            <person name="Lai Q."/>
            <person name="Liu Y."/>
            <person name="Shao Z."/>
        </authorList>
    </citation>
    <scope>NUCLEOTIDE SEQUENCE [LARGE SCALE GENOMIC DNA]</scope>
    <source>
        <strain evidence="18 19">JCM 15801</strain>
    </source>
</reference>
<feature type="transmembrane region" description="Helical" evidence="17">
    <location>
        <begin position="115"/>
        <end position="137"/>
    </location>
</feature>
<feature type="transmembrane region" description="Helical" evidence="17">
    <location>
        <begin position="189"/>
        <end position="209"/>
    </location>
</feature>
<keyword evidence="9 17" id="KW-0573">Peptidoglycan synthesis</keyword>
<keyword evidence="6 17" id="KW-0812">Transmembrane</keyword>
<evidence type="ECO:0000256" key="2">
    <source>
        <dbReference type="ARBA" id="ARBA00010621"/>
    </source>
</evidence>
<dbReference type="AlphaFoldDB" id="A0A073KN36"/>
<evidence type="ECO:0000256" key="7">
    <source>
        <dbReference type="ARBA" id="ARBA00022801"/>
    </source>
</evidence>
<proteinExistence type="inferred from homology"/>
<keyword evidence="8 17" id="KW-0133">Cell shape</keyword>
<comment type="miscellaneous">
    <text evidence="17">Bacitracin is thought to be involved in the inhibition of peptidoglycan synthesis by sequestering undecaprenyl diphosphate, thereby reducing the pool of lipid carrier available.</text>
</comment>
<evidence type="ECO:0000313" key="18">
    <source>
        <dbReference type="EMBL" id="KEK23793.1"/>
    </source>
</evidence>
<evidence type="ECO:0000256" key="9">
    <source>
        <dbReference type="ARBA" id="ARBA00022984"/>
    </source>
</evidence>
<dbReference type="EC" id="3.6.1.27" evidence="3 17"/>
<evidence type="ECO:0000256" key="3">
    <source>
        <dbReference type="ARBA" id="ARBA00012374"/>
    </source>
</evidence>
<evidence type="ECO:0000256" key="10">
    <source>
        <dbReference type="ARBA" id="ARBA00022989"/>
    </source>
</evidence>
<dbReference type="STRING" id="574375.AZF08_20965"/>
<dbReference type="RefSeq" id="WP_033675132.1">
    <property type="nucleotide sequence ID" value="NZ_JOTM01000012.1"/>
</dbReference>
<dbReference type="GO" id="GO:0008360">
    <property type="term" value="P:regulation of cell shape"/>
    <property type="evidence" value="ECO:0007669"/>
    <property type="project" value="UniProtKB-KW"/>
</dbReference>
<comment type="caution">
    <text evidence="18">The sequence shown here is derived from an EMBL/GenBank/DDBJ whole genome shotgun (WGS) entry which is preliminary data.</text>
</comment>
<dbReference type="eggNOG" id="COG1968">
    <property type="taxonomic scope" value="Bacteria"/>
</dbReference>
<dbReference type="GO" id="GO:0071555">
    <property type="term" value="P:cell wall organization"/>
    <property type="evidence" value="ECO:0007669"/>
    <property type="project" value="UniProtKB-KW"/>
</dbReference>
<keyword evidence="11 17" id="KW-0472">Membrane</keyword>
<comment type="catalytic activity">
    <reaction evidence="16 17">
        <text>di-trans,octa-cis-undecaprenyl diphosphate + H2O = di-trans,octa-cis-undecaprenyl phosphate + phosphate + H(+)</text>
        <dbReference type="Rhea" id="RHEA:28094"/>
        <dbReference type="ChEBI" id="CHEBI:15377"/>
        <dbReference type="ChEBI" id="CHEBI:15378"/>
        <dbReference type="ChEBI" id="CHEBI:43474"/>
        <dbReference type="ChEBI" id="CHEBI:58405"/>
        <dbReference type="ChEBI" id="CHEBI:60392"/>
        <dbReference type="EC" id="3.6.1.27"/>
    </reaction>
</comment>
<evidence type="ECO:0000256" key="5">
    <source>
        <dbReference type="ARBA" id="ARBA00022475"/>
    </source>
</evidence>
<evidence type="ECO:0000256" key="4">
    <source>
        <dbReference type="ARBA" id="ARBA00021581"/>
    </source>
</evidence>
<protein>
    <recommendedName>
        <fullName evidence="4 17">Undecaprenyl-diphosphatase</fullName>
        <ecNumber evidence="3 17">3.6.1.27</ecNumber>
    </recommendedName>
    <alternativeName>
        <fullName evidence="15 17">Bacitracin resistance protein</fullName>
    </alternativeName>
    <alternativeName>
        <fullName evidence="14 17">Undecaprenyl pyrophosphate phosphatase</fullName>
    </alternativeName>
</protein>
<keyword evidence="13 17" id="KW-0961">Cell wall biogenesis/degradation</keyword>
<dbReference type="GO" id="GO:0050380">
    <property type="term" value="F:undecaprenyl-diphosphatase activity"/>
    <property type="evidence" value="ECO:0007669"/>
    <property type="project" value="UniProtKB-UniRule"/>
</dbReference>
<accession>A0A073KN36</accession>
<gene>
    <name evidence="17" type="primary">uppP</name>
    <name evidence="18" type="ORF">BAGA_06335</name>
</gene>
<evidence type="ECO:0000256" key="17">
    <source>
        <dbReference type="HAMAP-Rule" id="MF_01006"/>
    </source>
</evidence>
<dbReference type="PANTHER" id="PTHR30622:SF2">
    <property type="entry name" value="UNDECAPRENYL-DIPHOSPHATASE"/>
    <property type="match status" value="1"/>
</dbReference>
<dbReference type="EMBL" id="JOTM01000012">
    <property type="protein sequence ID" value="KEK23793.1"/>
    <property type="molecule type" value="Genomic_DNA"/>
</dbReference>
<sequence length="270" mass="30066">MEQFYYILKYLVLGLFQGLTEPIPISSSGHLVLAQHLLGLKIEGFSFELLVNAASLLAVLLIYRNDLIRLTKNGLSYIFTRAEETKSDFFFIIYLIIATIPAGVIGVLFKDYIEYYLKGIKMVGISLIITAIGLWIIRNLRGRKNDGDLSMKDAIIVGLAQACALIPGISRSGATIVAAMLLGMKQETALRFSFLLYIPVSLGGLLLSITDIAKDPNLNTLFVPYLVAFIATFIMTYISLKWFMNIMAKGNLKYFSFYCIIVGVLTIVFL</sequence>
<dbReference type="HAMAP" id="MF_01006">
    <property type="entry name" value="Undec_diphosphatase"/>
    <property type="match status" value="1"/>
</dbReference>
<dbReference type="Pfam" id="PF02673">
    <property type="entry name" value="BacA"/>
    <property type="match status" value="1"/>
</dbReference>
<evidence type="ECO:0000256" key="16">
    <source>
        <dbReference type="ARBA" id="ARBA00047594"/>
    </source>
</evidence>
<dbReference type="PANTHER" id="PTHR30622">
    <property type="entry name" value="UNDECAPRENYL-DIPHOSPHATASE"/>
    <property type="match status" value="1"/>
</dbReference>
<evidence type="ECO:0000256" key="6">
    <source>
        <dbReference type="ARBA" id="ARBA00022692"/>
    </source>
</evidence>
<dbReference type="Proteomes" id="UP000027778">
    <property type="component" value="Unassembled WGS sequence"/>
</dbReference>
<feature type="transmembrane region" description="Helical" evidence="17">
    <location>
        <begin position="89"/>
        <end position="109"/>
    </location>
</feature>
<evidence type="ECO:0000256" key="8">
    <source>
        <dbReference type="ARBA" id="ARBA00022960"/>
    </source>
</evidence>
<evidence type="ECO:0000256" key="13">
    <source>
        <dbReference type="ARBA" id="ARBA00023316"/>
    </source>
</evidence>
<keyword evidence="12 17" id="KW-0046">Antibiotic resistance</keyword>